<evidence type="ECO:0000313" key="2">
    <source>
        <dbReference type="Proteomes" id="UP001204445"/>
    </source>
</evidence>
<dbReference type="PANTHER" id="PTHR42280">
    <property type="entry name" value="CITG FAMILY PROTEIN"/>
    <property type="match status" value="1"/>
</dbReference>
<dbReference type="InterPro" id="IPR002736">
    <property type="entry name" value="CitG"/>
</dbReference>
<reference evidence="1" key="1">
    <citation type="submission" date="2022-08" db="EMBL/GenBank/DDBJ databases">
        <title>Genomic Encyclopedia of Type Strains, Phase III (KMG-III): the genomes of soil and plant-associated and newly described type strains.</title>
        <authorList>
            <person name="Whitman W."/>
        </authorList>
    </citation>
    <scope>NUCLEOTIDE SEQUENCE</scope>
    <source>
        <strain evidence="1">HMT 1</strain>
    </source>
</reference>
<dbReference type="Pfam" id="PF01874">
    <property type="entry name" value="CitG"/>
    <property type="match status" value="1"/>
</dbReference>
<keyword evidence="1" id="KW-0328">Glycosyltransferase</keyword>
<proteinExistence type="predicted"/>
<dbReference type="EC" id="2.4.2.52" evidence="1"/>
<dbReference type="PANTHER" id="PTHR42280:SF1">
    <property type="entry name" value="CITG FAMILY PROTEIN"/>
    <property type="match status" value="1"/>
</dbReference>
<gene>
    <name evidence="1" type="ORF">J2T55_002504</name>
</gene>
<dbReference type="GO" id="GO:0016757">
    <property type="term" value="F:glycosyltransferase activity"/>
    <property type="evidence" value="ECO:0007669"/>
    <property type="project" value="UniProtKB-KW"/>
</dbReference>
<keyword evidence="1" id="KW-0808">Transferase</keyword>
<sequence>MKDRLSAAAVEQSLHTAFVMDIRALKPGNVHAYAAGHDMTAADFERSAEVSVPCLLRSDRSPGERLHDAVAATRAAVGCNTNLGMLLLALPLVLAVQRPGQGSLQARVRDVLRSLDEFADAGHFFAAIRLAAPGGLGETEQHDVNKAADVSVITAMCAAQHRDRVARQYASDYADIFAEPLNVLRDCKERWHSVEWSLVACYLSFLTQFSDSHITRKYGESVARDVRQQGDKILTSFLSYRNPEEAASELLEFDAQLKAEAINPGTSADLSVTCLLVSELEERLTEQ</sequence>
<dbReference type="AlphaFoldDB" id="A0AAE3HPG9"/>
<comment type="caution">
    <text evidence="1">The sequence shown here is derived from an EMBL/GenBank/DDBJ whole genome shotgun (WGS) entry which is preliminary data.</text>
</comment>
<dbReference type="GO" id="GO:0046917">
    <property type="term" value="F:triphosphoribosyl-dephospho-CoA synthase activity"/>
    <property type="evidence" value="ECO:0007669"/>
    <property type="project" value="UniProtKB-EC"/>
</dbReference>
<dbReference type="Proteomes" id="UP001204445">
    <property type="component" value="Unassembled WGS sequence"/>
</dbReference>
<keyword evidence="2" id="KW-1185">Reference proteome</keyword>
<dbReference type="GO" id="GO:0005524">
    <property type="term" value="F:ATP binding"/>
    <property type="evidence" value="ECO:0007669"/>
    <property type="project" value="InterPro"/>
</dbReference>
<protein>
    <submittedName>
        <fullName evidence="1">Triphosphoribosyl-dephospho-CoA synthase</fullName>
        <ecNumber evidence="1">2.4.2.52</ecNumber>
    </submittedName>
</protein>
<accession>A0AAE3HPG9</accession>
<dbReference type="EMBL" id="JANUCT010000023">
    <property type="protein sequence ID" value="MCS3904468.1"/>
    <property type="molecule type" value="Genomic_DNA"/>
</dbReference>
<evidence type="ECO:0000313" key="1">
    <source>
        <dbReference type="EMBL" id="MCS3904468.1"/>
    </source>
</evidence>
<dbReference type="Gene3D" id="1.10.4200.10">
    <property type="entry name" value="Triphosphoribosyl-dephospho-CoA protein"/>
    <property type="match status" value="1"/>
</dbReference>
<name>A0AAE3HPG9_9GAMM</name>
<dbReference type="RefSeq" id="WP_259057474.1">
    <property type="nucleotide sequence ID" value="NZ_JANUCT010000023.1"/>
</dbReference>
<organism evidence="1 2">
    <name type="scientific">Methylohalomonas lacus</name>
    <dbReference type="NCBI Taxonomy" id="398773"/>
    <lineage>
        <taxon>Bacteria</taxon>
        <taxon>Pseudomonadati</taxon>
        <taxon>Pseudomonadota</taxon>
        <taxon>Gammaproteobacteria</taxon>
        <taxon>Methylohalomonadales</taxon>
        <taxon>Methylohalomonadaceae</taxon>
        <taxon>Methylohalomonas</taxon>
    </lineage>
</organism>